<dbReference type="CDD" id="cd17470">
    <property type="entry name" value="T3SS_Flik_C"/>
    <property type="match status" value="1"/>
</dbReference>
<evidence type="ECO:0000259" key="2">
    <source>
        <dbReference type="Pfam" id="PF02120"/>
    </source>
</evidence>
<organism evidence="3 4">
    <name type="scientific">Virgibacillus salinus</name>
    <dbReference type="NCBI Taxonomy" id="553311"/>
    <lineage>
        <taxon>Bacteria</taxon>
        <taxon>Bacillati</taxon>
        <taxon>Bacillota</taxon>
        <taxon>Bacilli</taxon>
        <taxon>Bacillales</taxon>
        <taxon>Bacillaceae</taxon>
        <taxon>Virgibacillus</taxon>
    </lineage>
</organism>
<dbReference type="InterPro" id="IPR021136">
    <property type="entry name" value="Flagellar_hook_control-like_C"/>
</dbReference>
<name>A0A1H1C943_9BACI</name>
<accession>A0A1H1C943</accession>
<gene>
    <name evidence="3" type="ORF">SAMN05216231_2133</name>
</gene>
<keyword evidence="3" id="KW-0969">Cilium</keyword>
<evidence type="ECO:0000256" key="1">
    <source>
        <dbReference type="SAM" id="MobiDB-lite"/>
    </source>
</evidence>
<feature type="domain" description="Flagellar hook-length control protein-like C-terminal" evidence="2">
    <location>
        <begin position="340"/>
        <end position="416"/>
    </location>
</feature>
<evidence type="ECO:0000313" key="4">
    <source>
        <dbReference type="Proteomes" id="UP000199444"/>
    </source>
</evidence>
<dbReference type="AlphaFoldDB" id="A0A1H1C943"/>
<keyword evidence="4" id="KW-1185">Reference proteome</keyword>
<proteinExistence type="predicted"/>
<protein>
    <submittedName>
        <fullName evidence="3">Flagellar hook-length control protein FliK</fullName>
    </submittedName>
</protein>
<keyword evidence="3" id="KW-0282">Flagellum</keyword>
<reference evidence="3 4" key="1">
    <citation type="submission" date="2016-10" db="EMBL/GenBank/DDBJ databases">
        <authorList>
            <person name="de Groot N.N."/>
        </authorList>
    </citation>
    <scope>NUCLEOTIDE SEQUENCE [LARGE SCALE GENOMIC DNA]</scope>
    <source>
        <strain evidence="3 4">CGMCC 1.10449</strain>
    </source>
</reference>
<dbReference type="Proteomes" id="UP000199444">
    <property type="component" value="Unassembled WGS sequence"/>
</dbReference>
<sequence>MNAIGTIFQQVMQTRGALEQNSRKGTPDKQSVFQNLLSGSKTGVTEQLSSEDNSQDEMSIVNMLMDTSDVQKLINSAASEEEAMQKLVQAIKSIATGKEGSLSEEKAMQMLEATINSIVVDNENGAALKAQVMKMLEGSINKLISEQNSKTEVNVGSFLTYLEQSTVLSNKALQQQFEALSVKAERLLSQITDQKSASKAAPVLLKLLEQWTALEKKQDMKQAVISQDSFKSSSKEQGIWKELLQSFQKRNQLVSKQQYNSDAKVTSNDVTKWLQHAVGSQANSDKISGQQPMSMTSSIPLSKVEQYVIHMNQNQSNNTVDKQLIDQFQKVMKTSKFLTMQNGTSQLNITLRPENLGDMMVKLTQMNGEMTVKIMVTSHAAKEMLESNMHQLRNMFSPQQVVVEKQEVSSQQAQTNQSEQDDEHNSRQEQGQSNHSEQDDQEEDNDFETQFQNILMNEKV</sequence>
<evidence type="ECO:0000313" key="3">
    <source>
        <dbReference type="EMBL" id="SDQ60619.1"/>
    </source>
</evidence>
<dbReference type="Gene3D" id="3.30.750.140">
    <property type="match status" value="1"/>
</dbReference>
<dbReference type="InterPro" id="IPR038610">
    <property type="entry name" value="FliK-like_C_sf"/>
</dbReference>
<dbReference type="EMBL" id="FNKD01000002">
    <property type="protein sequence ID" value="SDQ60619.1"/>
    <property type="molecule type" value="Genomic_DNA"/>
</dbReference>
<dbReference type="STRING" id="553311.SAMN05216231_2133"/>
<feature type="compositionally biased region" description="Low complexity" evidence="1">
    <location>
        <begin position="402"/>
        <end position="414"/>
    </location>
</feature>
<keyword evidence="3" id="KW-0966">Cell projection</keyword>
<dbReference type="RefSeq" id="WP_092492947.1">
    <property type="nucleotide sequence ID" value="NZ_FNKD01000002.1"/>
</dbReference>
<dbReference type="Pfam" id="PF02120">
    <property type="entry name" value="Flg_hook"/>
    <property type="match status" value="1"/>
</dbReference>
<feature type="region of interest" description="Disordered" evidence="1">
    <location>
        <begin position="402"/>
        <end position="460"/>
    </location>
</feature>